<evidence type="ECO:0000313" key="2">
    <source>
        <dbReference type="Proteomes" id="UP001187192"/>
    </source>
</evidence>
<accession>A0AA87ZV38</accession>
<comment type="caution">
    <text evidence="1">The sequence shown here is derived from an EMBL/GenBank/DDBJ whole genome shotgun (WGS) entry which is preliminary data.</text>
</comment>
<protein>
    <submittedName>
        <fullName evidence="1">Uncharacterized protein</fullName>
    </submittedName>
</protein>
<gene>
    <name evidence="1" type="ORF">TIFTF001_009693</name>
</gene>
<dbReference type="EMBL" id="BTGU01000011">
    <property type="protein sequence ID" value="GMN40459.1"/>
    <property type="molecule type" value="Genomic_DNA"/>
</dbReference>
<organism evidence="1 2">
    <name type="scientific">Ficus carica</name>
    <name type="common">Common fig</name>
    <dbReference type="NCBI Taxonomy" id="3494"/>
    <lineage>
        <taxon>Eukaryota</taxon>
        <taxon>Viridiplantae</taxon>
        <taxon>Streptophyta</taxon>
        <taxon>Embryophyta</taxon>
        <taxon>Tracheophyta</taxon>
        <taxon>Spermatophyta</taxon>
        <taxon>Magnoliopsida</taxon>
        <taxon>eudicotyledons</taxon>
        <taxon>Gunneridae</taxon>
        <taxon>Pentapetalae</taxon>
        <taxon>rosids</taxon>
        <taxon>fabids</taxon>
        <taxon>Rosales</taxon>
        <taxon>Moraceae</taxon>
        <taxon>Ficeae</taxon>
        <taxon>Ficus</taxon>
    </lineage>
</organism>
<dbReference type="AlphaFoldDB" id="A0AA87ZV38"/>
<dbReference type="Proteomes" id="UP001187192">
    <property type="component" value="Unassembled WGS sequence"/>
</dbReference>
<keyword evidence="2" id="KW-1185">Reference proteome</keyword>
<sequence length="66" mass="7075">MGVADKELCDVSTRVGKCMRGRYKSSRPRKARPACDALNVAATPNAAPDSTALNSLLFYLGNDDQS</sequence>
<evidence type="ECO:0000313" key="1">
    <source>
        <dbReference type="EMBL" id="GMN40459.1"/>
    </source>
</evidence>
<proteinExistence type="predicted"/>
<name>A0AA87ZV38_FICCA</name>
<reference evidence="1" key="1">
    <citation type="submission" date="2023-07" db="EMBL/GenBank/DDBJ databases">
        <title>draft genome sequence of fig (Ficus carica).</title>
        <authorList>
            <person name="Takahashi T."/>
            <person name="Nishimura K."/>
        </authorList>
    </citation>
    <scope>NUCLEOTIDE SEQUENCE</scope>
</reference>